<evidence type="ECO:0000313" key="4">
    <source>
        <dbReference type="EMBL" id="SUE33434.1"/>
    </source>
</evidence>
<protein>
    <recommendedName>
        <fullName evidence="3">HTH tetR-type domain-containing protein</fullName>
    </recommendedName>
</protein>
<feature type="domain" description="HTH tetR-type" evidence="3">
    <location>
        <begin position="5"/>
        <end position="65"/>
    </location>
</feature>
<organism evidence="4 5">
    <name type="scientific">Rikenella microfusus</name>
    <dbReference type="NCBI Taxonomy" id="28139"/>
    <lineage>
        <taxon>Bacteria</taxon>
        <taxon>Pseudomonadati</taxon>
        <taxon>Bacteroidota</taxon>
        <taxon>Bacteroidia</taxon>
        <taxon>Bacteroidales</taxon>
        <taxon>Rikenellaceae</taxon>
        <taxon>Rikenella</taxon>
    </lineage>
</organism>
<dbReference type="RefSeq" id="WP_027290576.1">
    <property type="nucleotide sequence ID" value="NZ_CALVFX010000002.1"/>
</dbReference>
<dbReference type="Proteomes" id="UP000255233">
    <property type="component" value="Unassembled WGS sequence"/>
</dbReference>
<evidence type="ECO:0000313" key="5">
    <source>
        <dbReference type="Proteomes" id="UP000255233"/>
    </source>
</evidence>
<dbReference type="AlphaFoldDB" id="A0A379MNX7"/>
<feature type="DNA-binding region" description="H-T-H motif" evidence="2">
    <location>
        <begin position="28"/>
        <end position="47"/>
    </location>
</feature>
<evidence type="ECO:0000256" key="2">
    <source>
        <dbReference type="PROSITE-ProRule" id="PRU00335"/>
    </source>
</evidence>
<dbReference type="EMBL" id="UGVL01000001">
    <property type="protein sequence ID" value="SUE33434.1"/>
    <property type="molecule type" value="Genomic_DNA"/>
</dbReference>
<dbReference type="Pfam" id="PF00440">
    <property type="entry name" value="TetR_N"/>
    <property type="match status" value="1"/>
</dbReference>
<sequence length="201" mass="23199">MKRSETARRQIVDYVRQEICLHGVSKLTMDDIARGMRVSKRTLYQLFPQKTCLIRLCLSDIANEARGKLPGRGDRSVAACTKMLFRTVDEYVALLHTYGSTLLSDIMPDADYRSFIECEKVFWRRQVFEALTQCRDCDCLLAFVDPERVAGSLFDTLFEQCRQGASRTEQRLMSYVLLRGFFKLDKIGYIDQLLDADKLPV</sequence>
<accession>A0A379MNX7</accession>
<evidence type="ECO:0000259" key="3">
    <source>
        <dbReference type="PROSITE" id="PS50977"/>
    </source>
</evidence>
<proteinExistence type="predicted"/>
<dbReference type="OrthoDB" id="881297at2"/>
<dbReference type="InterPro" id="IPR009057">
    <property type="entry name" value="Homeodomain-like_sf"/>
</dbReference>
<dbReference type="GO" id="GO:0003677">
    <property type="term" value="F:DNA binding"/>
    <property type="evidence" value="ECO:0007669"/>
    <property type="project" value="UniProtKB-UniRule"/>
</dbReference>
<keyword evidence="5" id="KW-1185">Reference proteome</keyword>
<dbReference type="SUPFAM" id="SSF46689">
    <property type="entry name" value="Homeodomain-like"/>
    <property type="match status" value="1"/>
</dbReference>
<name>A0A379MNX7_9BACT</name>
<evidence type="ECO:0000256" key="1">
    <source>
        <dbReference type="ARBA" id="ARBA00023125"/>
    </source>
</evidence>
<dbReference type="Gene3D" id="1.10.357.10">
    <property type="entry name" value="Tetracycline Repressor, domain 2"/>
    <property type="match status" value="1"/>
</dbReference>
<gene>
    <name evidence="4" type="ORF">NCTC11190_00642</name>
</gene>
<dbReference type="PROSITE" id="PS50977">
    <property type="entry name" value="HTH_TETR_2"/>
    <property type="match status" value="1"/>
</dbReference>
<dbReference type="STRING" id="880526.GCA_000427365_00804"/>
<reference evidence="4 5" key="1">
    <citation type="submission" date="2018-06" db="EMBL/GenBank/DDBJ databases">
        <authorList>
            <consortium name="Pathogen Informatics"/>
            <person name="Doyle S."/>
        </authorList>
    </citation>
    <scope>NUCLEOTIDE SEQUENCE [LARGE SCALE GENOMIC DNA]</scope>
    <source>
        <strain evidence="4 5">NCTC11190</strain>
    </source>
</reference>
<dbReference type="InterPro" id="IPR001647">
    <property type="entry name" value="HTH_TetR"/>
</dbReference>
<keyword evidence="1 2" id="KW-0238">DNA-binding</keyword>